<evidence type="ECO:0000313" key="1">
    <source>
        <dbReference type="EMBL" id="CEP77459.1"/>
    </source>
</evidence>
<dbReference type="Gene3D" id="1.20.58.1000">
    <property type="entry name" value="Metal-sensitive repressor, helix protomer"/>
    <property type="match status" value="1"/>
</dbReference>
<dbReference type="STRING" id="1006576.DTL3_0128"/>
<evidence type="ECO:0008006" key="3">
    <source>
        <dbReference type="Google" id="ProtNLM"/>
    </source>
</evidence>
<dbReference type="InterPro" id="IPR038390">
    <property type="entry name" value="Metal_Tscrpt_repr_sf"/>
</dbReference>
<dbReference type="InterPro" id="IPR003735">
    <property type="entry name" value="Metal_Tscrpt_repr"/>
</dbReference>
<dbReference type="Pfam" id="PF02583">
    <property type="entry name" value="Trns_repr_metal"/>
    <property type="match status" value="1"/>
</dbReference>
<dbReference type="CDD" id="cd10148">
    <property type="entry name" value="CsoR-like_DUF156"/>
    <property type="match status" value="1"/>
</dbReference>
<dbReference type="OrthoDB" id="9811244at2"/>
<dbReference type="KEGG" id="dtn:DTL3_0128"/>
<keyword evidence="2" id="KW-1185">Reference proteome</keyword>
<dbReference type="GO" id="GO:0045892">
    <property type="term" value="P:negative regulation of DNA-templated transcription"/>
    <property type="evidence" value="ECO:0007669"/>
    <property type="project" value="UniProtKB-ARBA"/>
</dbReference>
<dbReference type="EMBL" id="LN824141">
    <property type="protein sequence ID" value="CEP77459.1"/>
    <property type="molecule type" value="Genomic_DNA"/>
</dbReference>
<dbReference type="HOGENOM" id="CLU_130332_1_1_0"/>
<protein>
    <recommendedName>
        <fullName evidence="3">Copper-sensing transcriptional repressor CsoR</fullName>
    </recommendedName>
</protein>
<name>A0A0C7P0A4_DEFTU</name>
<reference evidence="2" key="1">
    <citation type="submission" date="2014-11" db="EMBL/GenBank/DDBJ databases">
        <authorList>
            <person name="Wibberg D."/>
        </authorList>
    </citation>
    <scope>NUCLEOTIDE SEQUENCE [LARGE SCALE GENOMIC DNA]</scope>
    <source>
        <strain evidence="2">L3</strain>
    </source>
</reference>
<dbReference type="GO" id="GO:0003677">
    <property type="term" value="F:DNA binding"/>
    <property type="evidence" value="ECO:0007669"/>
    <property type="project" value="InterPro"/>
</dbReference>
<dbReference type="GO" id="GO:0046872">
    <property type="term" value="F:metal ion binding"/>
    <property type="evidence" value="ECO:0007669"/>
    <property type="project" value="InterPro"/>
</dbReference>
<organism evidence="1 2">
    <name type="scientific">Defluviitoga tunisiensis</name>
    <dbReference type="NCBI Taxonomy" id="1006576"/>
    <lineage>
        <taxon>Bacteria</taxon>
        <taxon>Thermotogati</taxon>
        <taxon>Thermotogota</taxon>
        <taxon>Thermotogae</taxon>
        <taxon>Petrotogales</taxon>
        <taxon>Petrotogaceae</taxon>
        <taxon>Defluviitoga</taxon>
    </lineage>
</organism>
<accession>A0A0C7P0A4</accession>
<dbReference type="Proteomes" id="UP000032809">
    <property type="component" value="Chromosome I"/>
</dbReference>
<evidence type="ECO:0000313" key="2">
    <source>
        <dbReference type="Proteomes" id="UP000032809"/>
    </source>
</evidence>
<dbReference type="PANTHER" id="PTHR33677:SF3">
    <property type="entry name" value="COPPER-SENSING TRANSCRIPTIONAL REPRESSOR RICR"/>
    <property type="match status" value="1"/>
</dbReference>
<proteinExistence type="predicted"/>
<sequence>MSVKEPKTDIINRLKRIEGQIRGLQNMIVSERGCSEILTQLSAVKGAINKVSEEIMKEYTKSCLIEYEQTKDEKILDDLIETISKFREI</sequence>
<dbReference type="PANTHER" id="PTHR33677">
    <property type="entry name" value="TRANSCRIPTIONAL REPRESSOR FRMR-RELATED"/>
    <property type="match status" value="1"/>
</dbReference>
<dbReference type="AlphaFoldDB" id="A0A0C7P0A4"/>
<dbReference type="RefSeq" id="WP_045087076.1">
    <property type="nucleotide sequence ID" value="NZ_LN824141.1"/>
</dbReference>
<gene>
    <name evidence="1" type="ORF">DTL3_0128</name>
</gene>